<comment type="caution">
    <text evidence="2">The sequence shown here is derived from an EMBL/GenBank/DDBJ whole genome shotgun (WGS) entry which is preliminary data.</text>
</comment>
<dbReference type="Proteomes" id="UP000533598">
    <property type="component" value="Unassembled WGS sequence"/>
</dbReference>
<organism evidence="2 3">
    <name type="scientific">Crossiella cryophila</name>
    <dbReference type="NCBI Taxonomy" id="43355"/>
    <lineage>
        <taxon>Bacteria</taxon>
        <taxon>Bacillati</taxon>
        <taxon>Actinomycetota</taxon>
        <taxon>Actinomycetes</taxon>
        <taxon>Pseudonocardiales</taxon>
        <taxon>Pseudonocardiaceae</taxon>
        <taxon>Crossiella</taxon>
    </lineage>
</organism>
<sequence length="432" mass="47446">MANTPLPPNPLLGRRTVLKGLLGASALAAVPGLAACGSGGSAGDGKTVGFGSNYSDAVPREGIAGVLDTFKQQNGLEVKINTKDHETYQQQINNYLQGKPDDVWSWFAGYRMRFFASKGLAGDLTELWKTIGDNFTPAQKEAATGSDGKQYFVPFYSYPWAVFYRPSIWKQRGYTVPKTFDELIALGTKMRSDGIVPMAVGQKNGWPQLGTFDQLNLRTNGYDFHVSLMAGKEDWQGKKVRDVFDNWKRMLPLYQENPLGREWQEAAQTIQQGKGGMMIVGSQQIGQQMKNELNDLDFFAFPEINPTYGTDTVEAPIDGFMLAKKPGNEDGARKLLTYLASPAAQLAYLKTDPVTIAASGKADTSGYNELQKKCVKFVAEAKHITQFLDRDTDPRFANDAAINGINAFLTNPNDVNTVLKGMADQAKNIFTG</sequence>
<name>A0A7W7C6V8_9PSEU</name>
<dbReference type="EMBL" id="JACHMH010000001">
    <property type="protein sequence ID" value="MBB4675615.1"/>
    <property type="molecule type" value="Genomic_DNA"/>
</dbReference>
<dbReference type="AlphaFoldDB" id="A0A7W7C6V8"/>
<accession>A0A7W7C6V8</accession>
<keyword evidence="2" id="KW-0762">Sugar transport</keyword>
<dbReference type="Pfam" id="PF01547">
    <property type="entry name" value="SBP_bac_1"/>
    <property type="match status" value="1"/>
</dbReference>
<keyword evidence="1" id="KW-0732">Signal</keyword>
<dbReference type="InterPro" id="IPR006311">
    <property type="entry name" value="TAT_signal"/>
</dbReference>
<keyword evidence="3" id="KW-1185">Reference proteome</keyword>
<reference evidence="2 3" key="1">
    <citation type="submission" date="2020-08" db="EMBL/GenBank/DDBJ databases">
        <title>Sequencing the genomes of 1000 actinobacteria strains.</title>
        <authorList>
            <person name="Klenk H.-P."/>
        </authorList>
    </citation>
    <scope>NUCLEOTIDE SEQUENCE [LARGE SCALE GENOMIC DNA]</scope>
    <source>
        <strain evidence="2 3">DSM 44230</strain>
    </source>
</reference>
<dbReference type="Gene3D" id="3.40.190.10">
    <property type="entry name" value="Periplasmic binding protein-like II"/>
    <property type="match status" value="2"/>
</dbReference>
<dbReference type="PROSITE" id="PS51318">
    <property type="entry name" value="TAT"/>
    <property type="match status" value="1"/>
</dbReference>
<feature type="chain" id="PRO_5031445816" evidence="1">
    <location>
        <begin position="35"/>
        <end position="432"/>
    </location>
</feature>
<dbReference type="SUPFAM" id="SSF53850">
    <property type="entry name" value="Periplasmic binding protein-like II"/>
    <property type="match status" value="1"/>
</dbReference>
<evidence type="ECO:0000313" key="3">
    <source>
        <dbReference type="Proteomes" id="UP000533598"/>
    </source>
</evidence>
<feature type="signal peptide" evidence="1">
    <location>
        <begin position="1"/>
        <end position="34"/>
    </location>
</feature>
<dbReference type="InterPro" id="IPR006059">
    <property type="entry name" value="SBP"/>
</dbReference>
<gene>
    <name evidence="2" type="ORF">HNR67_001733</name>
</gene>
<evidence type="ECO:0000313" key="2">
    <source>
        <dbReference type="EMBL" id="MBB4675615.1"/>
    </source>
</evidence>
<proteinExistence type="predicted"/>
<dbReference type="PANTHER" id="PTHR43649">
    <property type="entry name" value="ARABINOSE-BINDING PROTEIN-RELATED"/>
    <property type="match status" value="1"/>
</dbReference>
<dbReference type="RefSeq" id="WP_185001566.1">
    <property type="nucleotide sequence ID" value="NZ_BAAAUI010000031.1"/>
</dbReference>
<dbReference type="PANTHER" id="PTHR43649:SF14">
    <property type="entry name" value="BLR3389 PROTEIN"/>
    <property type="match status" value="1"/>
</dbReference>
<protein>
    <submittedName>
        <fullName evidence="2">Multiple sugar transport system substrate-binding protein</fullName>
    </submittedName>
</protein>
<dbReference type="InterPro" id="IPR050490">
    <property type="entry name" value="Bact_solute-bd_prot1"/>
</dbReference>
<evidence type="ECO:0000256" key="1">
    <source>
        <dbReference type="SAM" id="SignalP"/>
    </source>
</evidence>
<keyword evidence="2" id="KW-0813">Transport</keyword>